<dbReference type="EC" id="2.6.1.42" evidence="11"/>
<keyword evidence="7 11" id="KW-0100">Branched-chain amino acid biosynthesis</keyword>
<evidence type="ECO:0000256" key="8">
    <source>
        <dbReference type="PIRSR" id="PIRSR006468-1"/>
    </source>
</evidence>
<dbReference type="Gene3D" id="3.20.10.10">
    <property type="entry name" value="D-amino Acid Aminotransferase, subunit A, domain 2"/>
    <property type="match status" value="1"/>
</dbReference>
<evidence type="ECO:0000256" key="11">
    <source>
        <dbReference type="RuleBase" id="RU004517"/>
    </source>
</evidence>
<proteinExistence type="inferred from homology"/>
<sequence length="358" mass="39634">MAPNVPAGAGVKLSEAIGRCRGDSRSLDLSESGNKSNGLKVSAKFHKGLLVQTAYDLKPKPPLSATVNSFGRYATDHMLQIKWKRGEGWGTPSIKPVQAFELHPFAQVFHYALTCFEGMKVYKDAQGHGRLFRPMMNMNRLMVSASRLDLPDFDKEALLSYIKHLVKMDEEWIPGHEGYSLYVRPTIMATAALLGLAPPEECLLFVVMTPCGSFPNTAAEGFRELAPIKVLVSMEHVRAWPGGVGYAKVGGNYAPAIVPQIEARKFGCSQVLYVRRDECEGDDGIVGEFGAMNFFAFMQSKDGSLELVTPVLDGTILPGITRDSVLSLCREWGEFRVSERTLRFQEVSRNLLSPFLFF</sequence>
<name>A0A388M0Z7_CHABU</name>
<evidence type="ECO:0000313" key="13">
    <source>
        <dbReference type="Proteomes" id="UP000265515"/>
    </source>
</evidence>
<dbReference type="SUPFAM" id="SSF56752">
    <property type="entry name" value="D-aminoacid aminotransferase-like PLP-dependent enzymes"/>
    <property type="match status" value="1"/>
</dbReference>
<keyword evidence="3 11" id="KW-0032">Aminotransferase</keyword>
<dbReference type="InterPro" id="IPR036038">
    <property type="entry name" value="Aminotransferase-like"/>
</dbReference>
<dbReference type="GO" id="GO:0008652">
    <property type="term" value="P:amino acid biosynthetic process"/>
    <property type="evidence" value="ECO:0007669"/>
    <property type="project" value="UniProtKB-KW"/>
</dbReference>
<feature type="modified residue" description="N6-(pyridoxal phosphate)lysine" evidence="8">
    <location>
        <position position="248"/>
    </location>
</feature>
<evidence type="ECO:0000256" key="5">
    <source>
        <dbReference type="ARBA" id="ARBA00022679"/>
    </source>
</evidence>
<dbReference type="PROSITE" id="PS00770">
    <property type="entry name" value="AA_TRANSFER_CLASS_4"/>
    <property type="match status" value="1"/>
</dbReference>
<dbReference type="PANTHER" id="PTHR11825">
    <property type="entry name" value="SUBGROUP IIII AMINOTRANSFERASE"/>
    <property type="match status" value="1"/>
</dbReference>
<dbReference type="InterPro" id="IPR043131">
    <property type="entry name" value="BCAT-like_N"/>
</dbReference>
<keyword evidence="4 11" id="KW-0028">Amino-acid biosynthesis</keyword>
<dbReference type="PIRSF" id="PIRSF006468">
    <property type="entry name" value="BCAT1"/>
    <property type="match status" value="1"/>
</dbReference>
<comment type="catalytic activity">
    <reaction evidence="11">
        <text>L-isoleucine + 2-oxoglutarate = (S)-3-methyl-2-oxopentanoate + L-glutamate</text>
        <dbReference type="Rhea" id="RHEA:24801"/>
        <dbReference type="ChEBI" id="CHEBI:16810"/>
        <dbReference type="ChEBI" id="CHEBI:29985"/>
        <dbReference type="ChEBI" id="CHEBI:35146"/>
        <dbReference type="ChEBI" id="CHEBI:58045"/>
        <dbReference type="EC" id="2.6.1.42"/>
    </reaction>
</comment>
<dbReference type="OMA" id="MYVAKCN"/>
<keyword evidence="6 10" id="KW-0663">Pyridoxal phosphate</keyword>
<accession>A0A388M0Z7</accession>
<dbReference type="GO" id="GO:0052655">
    <property type="term" value="F:L-valine-2-oxoglutarate transaminase activity"/>
    <property type="evidence" value="ECO:0007669"/>
    <property type="project" value="RHEA"/>
</dbReference>
<dbReference type="GO" id="GO:0052656">
    <property type="term" value="F:L-isoleucine-2-oxoglutarate transaminase activity"/>
    <property type="evidence" value="ECO:0007669"/>
    <property type="project" value="RHEA"/>
</dbReference>
<dbReference type="InterPro" id="IPR001544">
    <property type="entry name" value="Aminotrans_IV"/>
</dbReference>
<dbReference type="PANTHER" id="PTHR11825:SF44">
    <property type="entry name" value="BRANCHED-CHAIN-AMINO-ACID AMINOTRANSFERASE"/>
    <property type="match status" value="1"/>
</dbReference>
<evidence type="ECO:0000256" key="10">
    <source>
        <dbReference type="RuleBase" id="RU004516"/>
    </source>
</evidence>
<dbReference type="AlphaFoldDB" id="A0A388M0Z7"/>
<comment type="caution">
    <text evidence="12">The sequence shown here is derived from an EMBL/GenBank/DDBJ whole genome shotgun (WGS) entry which is preliminary data.</text>
</comment>
<protein>
    <recommendedName>
        <fullName evidence="11">Branched-chain-amino-acid aminotransferase</fullName>
        <ecNumber evidence="11">2.6.1.42</ecNumber>
    </recommendedName>
</protein>
<keyword evidence="5 11" id="KW-0808">Transferase</keyword>
<evidence type="ECO:0000313" key="12">
    <source>
        <dbReference type="EMBL" id="GBG88185.1"/>
    </source>
</evidence>
<evidence type="ECO:0000256" key="1">
    <source>
        <dbReference type="ARBA" id="ARBA00001933"/>
    </source>
</evidence>
<organism evidence="12 13">
    <name type="scientific">Chara braunii</name>
    <name type="common">Braun's stonewort</name>
    <dbReference type="NCBI Taxonomy" id="69332"/>
    <lineage>
        <taxon>Eukaryota</taxon>
        <taxon>Viridiplantae</taxon>
        <taxon>Streptophyta</taxon>
        <taxon>Charophyceae</taxon>
        <taxon>Charales</taxon>
        <taxon>Characeae</taxon>
        <taxon>Chara</taxon>
    </lineage>
</organism>
<dbReference type="Proteomes" id="UP000265515">
    <property type="component" value="Unassembled WGS sequence"/>
</dbReference>
<evidence type="ECO:0000256" key="3">
    <source>
        <dbReference type="ARBA" id="ARBA00022576"/>
    </source>
</evidence>
<dbReference type="Gene3D" id="3.30.470.10">
    <property type="match status" value="1"/>
</dbReference>
<reference evidence="12 13" key="1">
    <citation type="journal article" date="2018" name="Cell">
        <title>The Chara Genome: Secondary Complexity and Implications for Plant Terrestrialization.</title>
        <authorList>
            <person name="Nishiyama T."/>
            <person name="Sakayama H."/>
            <person name="Vries J.D."/>
            <person name="Buschmann H."/>
            <person name="Saint-Marcoux D."/>
            <person name="Ullrich K.K."/>
            <person name="Haas F.B."/>
            <person name="Vanderstraeten L."/>
            <person name="Becker D."/>
            <person name="Lang D."/>
            <person name="Vosolsobe S."/>
            <person name="Rombauts S."/>
            <person name="Wilhelmsson P.K.I."/>
            <person name="Janitza P."/>
            <person name="Kern R."/>
            <person name="Heyl A."/>
            <person name="Rumpler F."/>
            <person name="Villalobos L.I.A.C."/>
            <person name="Clay J.M."/>
            <person name="Skokan R."/>
            <person name="Toyoda A."/>
            <person name="Suzuki Y."/>
            <person name="Kagoshima H."/>
            <person name="Schijlen E."/>
            <person name="Tajeshwar N."/>
            <person name="Catarino B."/>
            <person name="Hetherington A.J."/>
            <person name="Saltykova A."/>
            <person name="Bonnot C."/>
            <person name="Breuninger H."/>
            <person name="Symeonidi A."/>
            <person name="Radhakrishnan G.V."/>
            <person name="Van Nieuwerburgh F."/>
            <person name="Deforce D."/>
            <person name="Chang C."/>
            <person name="Karol K.G."/>
            <person name="Hedrich R."/>
            <person name="Ulvskov P."/>
            <person name="Glockner G."/>
            <person name="Delwiche C.F."/>
            <person name="Petrasek J."/>
            <person name="Van de Peer Y."/>
            <person name="Friml J."/>
            <person name="Beilby M."/>
            <person name="Dolan L."/>
            <person name="Kohara Y."/>
            <person name="Sugano S."/>
            <person name="Fujiyama A."/>
            <person name="Delaux P.-M."/>
            <person name="Quint M."/>
            <person name="TheiBen G."/>
            <person name="Hagemann M."/>
            <person name="Harholt J."/>
            <person name="Dunand C."/>
            <person name="Zachgo S."/>
            <person name="Langdale J."/>
            <person name="Maumus F."/>
            <person name="Straeten D.V.D."/>
            <person name="Gould S.B."/>
            <person name="Rensing S.A."/>
        </authorList>
    </citation>
    <scope>NUCLEOTIDE SEQUENCE [LARGE SCALE GENOMIC DNA]</scope>
    <source>
        <strain evidence="12 13">S276</strain>
    </source>
</reference>
<dbReference type="GO" id="GO:0052654">
    <property type="term" value="F:L-leucine-2-oxoglutarate transaminase activity"/>
    <property type="evidence" value="ECO:0007669"/>
    <property type="project" value="RHEA"/>
</dbReference>
<dbReference type="InterPro" id="IPR043132">
    <property type="entry name" value="BCAT-like_C"/>
</dbReference>
<dbReference type="Gramene" id="GBG88185">
    <property type="protein sequence ID" value="GBG88185"/>
    <property type="gene ID" value="CBR_g46674"/>
</dbReference>
<dbReference type="Pfam" id="PF01063">
    <property type="entry name" value="Aminotran_4"/>
    <property type="match status" value="1"/>
</dbReference>
<evidence type="ECO:0000256" key="6">
    <source>
        <dbReference type="ARBA" id="ARBA00022898"/>
    </source>
</evidence>
<comment type="cofactor">
    <cofactor evidence="1 10">
        <name>pyridoxal 5'-phosphate</name>
        <dbReference type="ChEBI" id="CHEBI:597326"/>
    </cofactor>
</comment>
<evidence type="ECO:0000256" key="4">
    <source>
        <dbReference type="ARBA" id="ARBA00022605"/>
    </source>
</evidence>
<dbReference type="STRING" id="69332.A0A388M0Z7"/>
<comment type="similarity">
    <text evidence="2 9">Belongs to the class-IV pyridoxal-phosphate-dependent aminotransferase family.</text>
</comment>
<dbReference type="InterPro" id="IPR018300">
    <property type="entry name" value="Aminotrans_IV_CS"/>
</dbReference>
<dbReference type="InterPro" id="IPR005786">
    <property type="entry name" value="B_amino_transII"/>
</dbReference>
<evidence type="ECO:0000256" key="2">
    <source>
        <dbReference type="ARBA" id="ARBA00009320"/>
    </source>
</evidence>
<gene>
    <name evidence="12" type="ORF">CBR_g46674</name>
</gene>
<dbReference type="OrthoDB" id="1732691at2759"/>
<evidence type="ECO:0000256" key="9">
    <source>
        <dbReference type="RuleBase" id="RU004106"/>
    </source>
</evidence>
<comment type="catalytic activity">
    <reaction evidence="11">
        <text>L-valine + 2-oxoglutarate = 3-methyl-2-oxobutanoate + L-glutamate</text>
        <dbReference type="Rhea" id="RHEA:24813"/>
        <dbReference type="ChEBI" id="CHEBI:11851"/>
        <dbReference type="ChEBI" id="CHEBI:16810"/>
        <dbReference type="ChEBI" id="CHEBI:29985"/>
        <dbReference type="ChEBI" id="CHEBI:57762"/>
        <dbReference type="EC" id="2.6.1.42"/>
    </reaction>
</comment>
<keyword evidence="13" id="KW-1185">Reference proteome</keyword>
<comment type="catalytic activity">
    <reaction evidence="11">
        <text>L-leucine + 2-oxoglutarate = 4-methyl-2-oxopentanoate + L-glutamate</text>
        <dbReference type="Rhea" id="RHEA:18321"/>
        <dbReference type="ChEBI" id="CHEBI:16810"/>
        <dbReference type="ChEBI" id="CHEBI:17865"/>
        <dbReference type="ChEBI" id="CHEBI:29985"/>
        <dbReference type="ChEBI" id="CHEBI:57427"/>
        <dbReference type="EC" id="2.6.1.42"/>
    </reaction>
</comment>
<dbReference type="GO" id="GO:0009082">
    <property type="term" value="P:branched-chain amino acid biosynthetic process"/>
    <property type="evidence" value="ECO:0007669"/>
    <property type="project" value="UniProtKB-KW"/>
</dbReference>
<evidence type="ECO:0000256" key="7">
    <source>
        <dbReference type="ARBA" id="ARBA00023304"/>
    </source>
</evidence>
<dbReference type="EMBL" id="BFEA01000655">
    <property type="protein sequence ID" value="GBG88185.1"/>
    <property type="molecule type" value="Genomic_DNA"/>
</dbReference>